<gene>
    <name evidence="3" type="ORF">PCOR1329_LOCUS82540</name>
</gene>
<dbReference type="Gene3D" id="1.10.443.10">
    <property type="entry name" value="Intergrase catalytic core"/>
    <property type="match status" value="1"/>
</dbReference>
<dbReference type="InterPro" id="IPR029063">
    <property type="entry name" value="SAM-dependent_MTases_sf"/>
</dbReference>
<evidence type="ECO:0000256" key="2">
    <source>
        <dbReference type="SAM" id="MobiDB-lite"/>
    </source>
</evidence>
<dbReference type="InterPro" id="IPR013762">
    <property type="entry name" value="Integrase-like_cat_sf"/>
</dbReference>
<feature type="compositionally biased region" description="Basic and acidic residues" evidence="2">
    <location>
        <begin position="13"/>
        <end position="31"/>
    </location>
</feature>
<keyword evidence="4" id="KW-1185">Reference proteome</keyword>
<organism evidence="3 4">
    <name type="scientific">Prorocentrum cordatum</name>
    <dbReference type="NCBI Taxonomy" id="2364126"/>
    <lineage>
        <taxon>Eukaryota</taxon>
        <taxon>Sar</taxon>
        <taxon>Alveolata</taxon>
        <taxon>Dinophyceae</taxon>
        <taxon>Prorocentrales</taxon>
        <taxon>Prorocentraceae</taxon>
        <taxon>Prorocentrum</taxon>
    </lineage>
</organism>
<dbReference type="EMBL" id="CAUYUJ010021882">
    <property type="protein sequence ID" value="CAK0907561.1"/>
    <property type="molecule type" value="Genomic_DNA"/>
</dbReference>
<keyword evidence="1" id="KW-0233">DNA recombination</keyword>
<reference evidence="3" key="1">
    <citation type="submission" date="2023-10" db="EMBL/GenBank/DDBJ databases">
        <authorList>
            <person name="Chen Y."/>
            <person name="Shah S."/>
            <person name="Dougan E. K."/>
            <person name="Thang M."/>
            <person name="Chan C."/>
        </authorList>
    </citation>
    <scope>NUCLEOTIDE SEQUENCE [LARGE SCALE GENOMIC DNA]</scope>
</reference>
<evidence type="ECO:0000313" key="4">
    <source>
        <dbReference type="Proteomes" id="UP001189429"/>
    </source>
</evidence>
<protein>
    <recommendedName>
        <fullName evidence="5">Tyr recombinase domain-containing protein</fullName>
    </recommendedName>
</protein>
<proteinExistence type="predicted"/>
<comment type="caution">
    <text evidence="3">The sequence shown here is derived from an EMBL/GenBank/DDBJ whole genome shotgun (WGS) entry which is preliminary data.</text>
</comment>
<dbReference type="SUPFAM" id="SSF53335">
    <property type="entry name" value="S-adenosyl-L-methionine-dependent methyltransferases"/>
    <property type="match status" value="1"/>
</dbReference>
<dbReference type="InterPro" id="IPR011010">
    <property type="entry name" value="DNA_brk_join_enz"/>
</dbReference>
<evidence type="ECO:0008006" key="5">
    <source>
        <dbReference type="Google" id="ProtNLM"/>
    </source>
</evidence>
<dbReference type="SUPFAM" id="SSF56349">
    <property type="entry name" value="DNA breaking-rejoining enzymes"/>
    <property type="match status" value="1"/>
</dbReference>
<sequence>MPPATARLPGNRAPDRPREPKGSAKDGEGPPRQRVSQLDGAAKKLPAGGSQAPLNCKAARAACPKKDGETSKEYKARLRIFMAESRGAASEEEGAARFPTCSSGSLLASDDFPRLEAEGPRSRFAAWRAEVTVQFGTTITSVDMAVHLVQLVERHPGSLVDFSREFAERQVSAPAADAALSEATVDYTGEPVAKALPRVLAELAPGLPRPEHAAALGALDFVEPDVSEWLASPEKAFLPEADWPDPMLRARVNVAGEAGWRELAVHLVKLGISAVLSEGQLVRVQGGPLMNGPFAVEKKGKPGPGAERVTRPIMNMVPGNALLKPHVGEASLLAASTNWVSLHIPEGKLLLWSGDDQKGAFFRQVYIASAVIATGWVLAAPVFQHIHRRLRRLPPPRGAGFPLEPEWRKDGARPIVELGSGREAGWWQVYIDDFDAPEIADEVRARQLVGTEADCQRRVRESYRRAGVAYSAGKAHLRETRVDRMGADVDGVSGRLAAPGPKALSTAALCLATLSQERAPWRVTVVGKLVRAFEFRRPLFGLLNSAWPLSTARSTVRCNAEMVEELLLGLTLLPTAATSLRARIEGMATVSDASEFRGGVCASTSLRGEAASALESVSQVADHLGVGARLLNVLNVLVVGLSDGISGRAVSPPRLPVRIVAYVTAETDAKARRVVRLSWSGAIDWGDVARVDENLVQDLFDAFSGAVDARISGAGGPCQDLSRLNASGGGLHGRKSSLFYEVPRIFRLLQQTFGRRFYSLLGNVANMTDEYVKAMSSCMGLQVAPPLRRVDKGCYIEGVADNGPLLDIEWEDQGFRWPGRPLPFPTLVCCRPPPSFPSAPRGLASAPSEARARWQADFARYHVALYEGENLAQDCSGKLPGRLPSCAVRERLLGLDEGYTAVATKGSNTQAASDARAFLFGNSFSDYAVAWALKHVLLAESALARPLPVPEIARVGQRRETWDQRGCFEDSAGDPNTEEARRLVLHCLSCAEKRLTSLEPGPLARRRRVVLSTAWPREHIDARELQAALAAMRWRARKPARHCTRWLHLVDSQVAAAIVTKGRSSRRRLQPALRRWMAMAIAADMYPLIGYVVSEDSPADEPSRKLWRGSRFRKRGDARPAAIPRGPRRQQTLASPRVRFATRARYTRAVQDQLRHCGVSPQEVRILGDEAEDADSLVASYVEATWQSGAGIALANNTVAGVCFLLPELRCRLDQSRALLKAWRRAEPAERALPLTPDVVAGLAGLAAEAGAFDVSCLLLISFEGLLRGGEAFALTTGDVLDRGDSVVLRIRTSKTTAGKGAADAVVIRSAVARAMLRLVAQQRPAGEALSWRSPAQPRGALGALTRGLGLPGRFSWHSARRGGASDVSLRSASMEAALVKGRWASSMTARIYAEGAVADLARLRPAGQAAAALLHRLRLLRAFSEF</sequence>
<evidence type="ECO:0000313" key="3">
    <source>
        <dbReference type="EMBL" id="CAK0907561.1"/>
    </source>
</evidence>
<accession>A0ABN9Y4U0</accession>
<name>A0ABN9Y4U0_9DINO</name>
<evidence type="ECO:0000256" key="1">
    <source>
        <dbReference type="ARBA" id="ARBA00023172"/>
    </source>
</evidence>
<feature type="region of interest" description="Disordered" evidence="2">
    <location>
        <begin position="1"/>
        <end position="57"/>
    </location>
</feature>
<dbReference type="Gene3D" id="3.40.50.150">
    <property type="entry name" value="Vaccinia Virus protein VP39"/>
    <property type="match status" value="1"/>
</dbReference>
<dbReference type="Proteomes" id="UP001189429">
    <property type="component" value="Unassembled WGS sequence"/>
</dbReference>